<sequence length="124" mass="13821">MDKGIEAKGLFAVLSNVVLPLEFNNLNLKRNLDECIREDDEEFSRGKRQCLGELSLNFERAGASIRLGKGSKRVLGRNGVKWRKDRGKVYCDNLLVEVPVLLGRDFNNNANGFGGCPNPTTQQP</sequence>
<accession>A0ABR0MDD3</accession>
<reference evidence="1 2" key="1">
    <citation type="submission" date="2023-03" db="EMBL/GenBank/DDBJ databases">
        <title>WGS of Gossypium arboreum.</title>
        <authorList>
            <person name="Yu D."/>
        </authorList>
    </citation>
    <scope>NUCLEOTIDE SEQUENCE [LARGE SCALE GENOMIC DNA]</scope>
    <source>
        <tissue evidence="1">Leaf</tissue>
    </source>
</reference>
<evidence type="ECO:0000313" key="1">
    <source>
        <dbReference type="EMBL" id="KAK5771271.1"/>
    </source>
</evidence>
<evidence type="ECO:0000313" key="2">
    <source>
        <dbReference type="Proteomes" id="UP001358586"/>
    </source>
</evidence>
<comment type="caution">
    <text evidence="1">The sequence shown here is derived from an EMBL/GenBank/DDBJ whole genome shotgun (WGS) entry which is preliminary data.</text>
</comment>
<dbReference type="EMBL" id="JARKNE010000013">
    <property type="protein sequence ID" value="KAK5771271.1"/>
    <property type="molecule type" value="Genomic_DNA"/>
</dbReference>
<proteinExistence type="predicted"/>
<gene>
    <name evidence="1" type="ORF">PVK06_047461</name>
</gene>
<keyword evidence="2" id="KW-1185">Reference proteome</keyword>
<dbReference type="Proteomes" id="UP001358586">
    <property type="component" value="Chromosome 13"/>
</dbReference>
<organism evidence="1 2">
    <name type="scientific">Gossypium arboreum</name>
    <name type="common">Tree cotton</name>
    <name type="synonym">Gossypium nanking</name>
    <dbReference type="NCBI Taxonomy" id="29729"/>
    <lineage>
        <taxon>Eukaryota</taxon>
        <taxon>Viridiplantae</taxon>
        <taxon>Streptophyta</taxon>
        <taxon>Embryophyta</taxon>
        <taxon>Tracheophyta</taxon>
        <taxon>Spermatophyta</taxon>
        <taxon>Magnoliopsida</taxon>
        <taxon>eudicotyledons</taxon>
        <taxon>Gunneridae</taxon>
        <taxon>Pentapetalae</taxon>
        <taxon>rosids</taxon>
        <taxon>malvids</taxon>
        <taxon>Malvales</taxon>
        <taxon>Malvaceae</taxon>
        <taxon>Malvoideae</taxon>
        <taxon>Gossypium</taxon>
    </lineage>
</organism>
<protein>
    <submittedName>
        <fullName evidence="1">Uncharacterized protein</fullName>
    </submittedName>
</protein>
<name>A0ABR0MDD3_GOSAR</name>